<dbReference type="Pfam" id="PF02518">
    <property type="entry name" value="HATPase_c"/>
    <property type="match status" value="1"/>
</dbReference>
<feature type="transmembrane region" description="Helical" evidence="9">
    <location>
        <begin position="24"/>
        <end position="48"/>
    </location>
</feature>
<dbReference type="AlphaFoldDB" id="A0A918DKH3"/>
<dbReference type="GO" id="GO:0046983">
    <property type="term" value="F:protein dimerization activity"/>
    <property type="evidence" value="ECO:0007669"/>
    <property type="project" value="InterPro"/>
</dbReference>
<keyword evidence="3" id="KW-0597">Phosphoprotein</keyword>
<evidence type="ECO:0000256" key="4">
    <source>
        <dbReference type="ARBA" id="ARBA00022679"/>
    </source>
</evidence>
<keyword evidence="9" id="KW-0472">Membrane</keyword>
<evidence type="ECO:0000256" key="3">
    <source>
        <dbReference type="ARBA" id="ARBA00022553"/>
    </source>
</evidence>
<dbReference type="GO" id="GO:0005524">
    <property type="term" value="F:ATP binding"/>
    <property type="evidence" value="ECO:0007669"/>
    <property type="project" value="UniProtKB-KW"/>
</dbReference>
<keyword evidence="7" id="KW-0067">ATP-binding</keyword>
<gene>
    <name evidence="12" type="ORF">GCM10012289_32670</name>
</gene>
<dbReference type="Gene3D" id="3.30.565.10">
    <property type="entry name" value="Histidine kinase-like ATPase, C-terminal domain"/>
    <property type="match status" value="1"/>
</dbReference>
<feature type="transmembrane region" description="Helical" evidence="9">
    <location>
        <begin position="60"/>
        <end position="80"/>
    </location>
</feature>
<evidence type="ECO:0000256" key="6">
    <source>
        <dbReference type="ARBA" id="ARBA00022777"/>
    </source>
</evidence>
<feature type="domain" description="Signal transduction histidine kinase subgroup 3 dimerisation and phosphoacceptor" evidence="11">
    <location>
        <begin position="149"/>
        <end position="213"/>
    </location>
</feature>
<proteinExistence type="predicted"/>
<feature type="domain" description="Histidine kinase/HSP90-like ATPase" evidence="10">
    <location>
        <begin position="257"/>
        <end position="341"/>
    </location>
</feature>
<keyword evidence="5" id="KW-0547">Nucleotide-binding</keyword>
<dbReference type="PANTHER" id="PTHR24421:SF10">
    <property type="entry name" value="NITRATE_NITRITE SENSOR PROTEIN NARQ"/>
    <property type="match status" value="1"/>
</dbReference>
<keyword evidence="9" id="KW-1133">Transmembrane helix</keyword>
<dbReference type="Proteomes" id="UP000646523">
    <property type="component" value="Unassembled WGS sequence"/>
</dbReference>
<organism evidence="12 13">
    <name type="scientific">Nonomuraea cavernae</name>
    <dbReference type="NCBI Taxonomy" id="2045107"/>
    <lineage>
        <taxon>Bacteria</taxon>
        <taxon>Bacillati</taxon>
        <taxon>Actinomycetota</taxon>
        <taxon>Actinomycetes</taxon>
        <taxon>Streptosporangiales</taxon>
        <taxon>Streptosporangiaceae</taxon>
        <taxon>Nonomuraea</taxon>
    </lineage>
</organism>
<dbReference type="InterPro" id="IPR011712">
    <property type="entry name" value="Sig_transdc_His_kin_sub3_dim/P"/>
</dbReference>
<dbReference type="Gene3D" id="1.20.5.1930">
    <property type="match status" value="1"/>
</dbReference>
<evidence type="ECO:0000256" key="5">
    <source>
        <dbReference type="ARBA" id="ARBA00022741"/>
    </source>
</evidence>
<sequence length="346" mass="36458">MLAALLIVIALSYAELPPWAWAGALLAPIAAVALLGTYPVISLGVCAATSIATALGMRDAVPVWSAAVGGAIFVISLLAGRRMPRSAPALVVFAVGATLYVPLGLITGDVWSAGLLLVLTVVLPWVLGRSIRQQTEAAAMATERARLQERNRIARDMHDTLGHELSLLALRAGALEMAPELSERHRAAVARLRADAGLATERLAEILTLMRDGEPSPLHPVSEDRIDDLVDRAVRSGLAASLEWHGVRRLPPMIGRAAHHVVQEALTNAAKHAAGAAVRVRLATEDDTTVVTITNGLPPDARRGTGGRTGLVGLREQVRLVGGTLQAGPRDHEFEIVATLPHTGAS</sequence>
<evidence type="ECO:0000259" key="11">
    <source>
        <dbReference type="Pfam" id="PF07730"/>
    </source>
</evidence>
<keyword evidence="8" id="KW-0902">Two-component regulatory system</keyword>
<dbReference type="CDD" id="cd16917">
    <property type="entry name" value="HATPase_UhpB-NarQ-NarX-like"/>
    <property type="match status" value="1"/>
</dbReference>
<dbReference type="GO" id="GO:0000155">
    <property type="term" value="F:phosphorelay sensor kinase activity"/>
    <property type="evidence" value="ECO:0007669"/>
    <property type="project" value="InterPro"/>
</dbReference>
<comment type="caution">
    <text evidence="12">The sequence shown here is derived from an EMBL/GenBank/DDBJ whole genome shotgun (WGS) entry which is preliminary data.</text>
</comment>
<dbReference type="EMBL" id="BMNH01000008">
    <property type="protein sequence ID" value="GGO70075.1"/>
    <property type="molecule type" value="Genomic_DNA"/>
</dbReference>
<dbReference type="InterPro" id="IPR036890">
    <property type="entry name" value="HATPase_C_sf"/>
</dbReference>
<feature type="transmembrane region" description="Helical" evidence="9">
    <location>
        <begin position="86"/>
        <end position="103"/>
    </location>
</feature>
<reference evidence="12" key="2">
    <citation type="submission" date="2020-09" db="EMBL/GenBank/DDBJ databases">
        <authorList>
            <person name="Sun Q."/>
            <person name="Zhou Y."/>
        </authorList>
    </citation>
    <scope>NUCLEOTIDE SEQUENCE</scope>
    <source>
        <strain evidence="12">CGMCC 4.7368</strain>
    </source>
</reference>
<keyword evidence="9" id="KW-0812">Transmembrane</keyword>
<keyword evidence="6" id="KW-0418">Kinase</keyword>
<feature type="transmembrane region" description="Helical" evidence="9">
    <location>
        <begin position="110"/>
        <end position="127"/>
    </location>
</feature>
<dbReference type="InterPro" id="IPR003594">
    <property type="entry name" value="HATPase_dom"/>
</dbReference>
<dbReference type="InterPro" id="IPR050482">
    <property type="entry name" value="Sensor_HK_TwoCompSys"/>
</dbReference>
<reference evidence="12" key="1">
    <citation type="journal article" date="2014" name="Int. J. Syst. Evol. Microbiol.">
        <title>Complete genome sequence of Corynebacterium casei LMG S-19264T (=DSM 44701T), isolated from a smear-ripened cheese.</title>
        <authorList>
            <consortium name="US DOE Joint Genome Institute (JGI-PGF)"/>
            <person name="Walter F."/>
            <person name="Albersmeier A."/>
            <person name="Kalinowski J."/>
            <person name="Ruckert C."/>
        </authorList>
    </citation>
    <scope>NUCLEOTIDE SEQUENCE</scope>
    <source>
        <strain evidence="12">CGMCC 4.7368</strain>
    </source>
</reference>
<dbReference type="EC" id="2.7.13.3" evidence="2"/>
<keyword evidence="13" id="KW-1185">Reference proteome</keyword>
<dbReference type="SUPFAM" id="SSF55874">
    <property type="entry name" value="ATPase domain of HSP90 chaperone/DNA topoisomerase II/histidine kinase"/>
    <property type="match status" value="1"/>
</dbReference>
<accession>A0A918DKH3</accession>
<evidence type="ECO:0000313" key="13">
    <source>
        <dbReference type="Proteomes" id="UP000646523"/>
    </source>
</evidence>
<dbReference type="PANTHER" id="PTHR24421">
    <property type="entry name" value="NITRATE/NITRITE SENSOR PROTEIN NARX-RELATED"/>
    <property type="match status" value="1"/>
</dbReference>
<name>A0A918DKH3_9ACTN</name>
<comment type="catalytic activity">
    <reaction evidence="1">
        <text>ATP + protein L-histidine = ADP + protein N-phospho-L-histidine.</text>
        <dbReference type="EC" id="2.7.13.3"/>
    </reaction>
</comment>
<evidence type="ECO:0000256" key="1">
    <source>
        <dbReference type="ARBA" id="ARBA00000085"/>
    </source>
</evidence>
<evidence type="ECO:0000256" key="9">
    <source>
        <dbReference type="SAM" id="Phobius"/>
    </source>
</evidence>
<evidence type="ECO:0000256" key="2">
    <source>
        <dbReference type="ARBA" id="ARBA00012438"/>
    </source>
</evidence>
<evidence type="ECO:0000256" key="8">
    <source>
        <dbReference type="ARBA" id="ARBA00023012"/>
    </source>
</evidence>
<protein>
    <recommendedName>
        <fullName evidence="2">histidine kinase</fullName>
        <ecNumber evidence="2">2.7.13.3</ecNumber>
    </recommendedName>
</protein>
<dbReference type="GO" id="GO:0016020">
    <property type="term" value="C:membrane"/>
    <property type="evidence" value="ECO:0007669"/>
    <property type="project" value="InterPro"/>
</dbReference>
<evidence type="ECO:0000256" key="7">
    <source>
        <dbReference type="ARBA" id="ARBA00022840"/>
    </source>
</evidence>
<evidence type="ECO:0000313" key="12">
    <source>
        <dbReference type="EMBL" id="GGO70075.1"/>
    </source>
</evidence>
<dbReference type="Pfam" id="PF07730">
    <property type="entry name" value="HisKA_3"/>
    <property type="match status" value="1"/>
</dbReference>
<evidence type="ECO:0000259" key="10">
    <source>
        <dbReference type="Pfam" id="PF02518"/>
    </source>
</evidence>
<keyword evidence="4" id="KW-0808">Transferase</keyword>